<dbReference type="InterPro" id="IPR000719">
    <property type="entry name" value="Prot_kinase_dom"/>
</dbReference>
<keyword evidence="3" id="KW-1185">Reference proteome</keyword>
<dbReference type="AlphaFoldDB" id="A0A0K6G7M9"/>
<evidence type="ECO:0000313" key="3">
    <source>
        <dbReference type="Proteomes" id="UP000044841"/>
    </source>
</evidence>
<evidence type="ECO:0000313" key="2">
    <source>
        <dbReference type="EMBL" id="CUA74638.1"/>
    </source>
</evidence>
<gene>
    <name evidence="2" type="ORF">RSOLAG22IIIB_05646</name>
</gene>
<dbReference type="Gene3D" id="1.10.510.10">
    <property type="entry name" value="Transferase(Phosphotransferase) domain 1"/>
    <property type="match status" value="1"/>
</dbReference>
<name>A0A0K6G7M9_9AGAM</name>
<proteinExistence type="predicted"/>
<accession>A0A0K6G7M9</accession>
<dbReference type="Proteomes" id="UP000044841">
    <property type="component" value="Unassembled WGS sequence"/>
</dbReference>
<feature type="domain" description="Protein kinase" evidence="1">
    <location>
        <begin position="24"/>
        <end position="187"/>
    </location>
</feature>
<organism evidence="2 3">
    <name type="scientific">Rhizoctonia solani</name>
    <dbReference type="NCBI Taxonomy" id="456999"/>
    <lineage>
        <taxon>Eukaryota</taxon>
        <taxon>Fungi</taxon>
        <taxon>Dikarya</taxon>
        <taxon>Basidiomycota</taxon>
        <taxon>Agaricomycotina</taxon>
        <taxon>Agaricomycetes</taxon>
        <taxon>Cantharellales</taxon>
        <taxon>Ceratobasidiaceae</taxon>
        <taxon>Rhizoctonia</taxon>
    </lineage>
</organism>
<dbReference type="GO" id="GO:0004672">
    <property type="term" value="F:protein kinase activity"/>
    <property type="evidence" value="ECO:0007669"/>
    <property type="project" value="InterPro"/>
</dbReference>
<sequence length="187" mass="21119">MSQDTVYNGPDLAKIGFVPLLQQANTAEFLASGAAADIWKVRPISPVGPPYLYVSKVLRISAENFKHIPEYVRSTNQKSALHSSQVAEPEKFSWKAFVNEYQDKVLQWVPLMHDNVIRVYSHGQSLNLHTDFCHNGTVREALQTLDGKMKDKWDIITEVLAGLKYLHSQNPPVIHGNINAVRIRSKQ</sequence>
<dbReference type="EMBL" id="CYGV01001467">
    <property type="protein sequence ID" value="CUA74638.1"/>
    <property type="molecule type" value="Genomic_DNA"/>
</dbReference>
<dbReference type="SUPFAM" id="SSF56112">
    <property type="entry name" value="Protein kinase-like (PK-like)"/>
    <property type="match status" value="1"/>
</dbReference>
<dbReference type="GO" id="GO:0005524">
    <property type="term" value="F:ATP binding"/>
    <property type="evidence" value="ECO:0007669"/>
    <property type="project" value="InterPro"/>
</dbReference>
<protein>
    <recommendedName>
        <fullName evidence="1">Protein kinase domain-containing protein</fullName>
    </recommendedName>
</protein>
<dbReference type="InterPro" id="IPR011009">
    <property type="entry name" value="Kinase-like_dom_sf"/>
</dbReference>
<reference evidence="2 3" key="1">
    <citation type="submission" date="2015-07" db="EMBL/GenBank/DDBJ databases">
        <authorList>
            <person name="Noorani M."/>
        </authorList>
    </citation>
    <scope>NUCLEOTIDE SEQUENCE [LARGE SCALE GENOMIC DNA]</scope>
    <source>
        <strain evidence="2">BBA 69670</strain>
    </source>
</reference>
<dbReference type="PROSITE" id="PS50011">
    <property type="entry name" value="PROTEIN_KINASE_DOM"/>
    <property type="match status" value="1"/>
</dbReference>
<evidence type="ECO:0000259" key="1">
    <source>
        <dbReference type="PROSITE" id="PS50011"/>
    </source>
</evidence>